<dbReference type="InterPro" id="IPR000971">
    <property type="entry name" value="Globin"/>
</dbReference>
<dbReference type="GO" id="GO:0020037">
    <property type="term" value="F:heme binding"/>
    <property type="evidence" value="ECO:0007669"/>
    <property type="project" value="InterPro"/>
</dbReference>
<dbReference type="EMBL" id="WIXE01016323">
    <property type="protein sequence ID" value="KAK5972771.1"/>
    <property type="molecule type" value="Genomic_DNA"/>
</dbReference>
<dbReference type="AlphaFoldDB" id="A0AAN8F3P9"/>
<dbReference type="GO" id="GO:0019825">
    <property type="term" value="F:oxygen binding"/>
    <property type="evidence" value="ECO:0007669"/>
    <property type="project" value="InterPro"/>
</dbReference>
<dbReference type="Pfam" id="PF00042">
    <property type="entry name" value="Globin"/>
    <property type="match status" value="1"/>
</dbReference>
<dbReference type="PIRSF" id="PIRSF025926">
    <property type="entry name" value="UCP025926"/>
    <property type="match status" value="1"/>
</dbReference>
<dbReference type="PANTHER" id="PTHR47768:SF3">
    <property type="entry name" value="GLOBIN FAMILY PROFILE DOMAIN-CONTAINING PROTEIN"/>
    <property type="match status" value="1"/>
</dbReference>
<dbReference type="Proteomes" id="UP001331761">
    <property type="component" value="Unassembled WGS sequence"/>
</dbReference>
<comment type="caution">
    <text evidence="3">The sequence shown here is derived from an EMBL/GenBank/DDBJ whole genome shotgun (WGS) entry which is preliminary data.</text>
</comment>
<accession>A0AAN8F3P9</accession>
<keyword evidence="1" id="KW-0813">Transport</keyword>
<keyword evidence="4" id="KW-1185">Reference proteome</keyword>
<feature type="domain" description="Globin" evidence="2">
    <location>
        <begin position="66"/>
        <end position="181"/>
    </location>
</feature>
<dbReference type="InterPro" id="IPR053341">
    <property type="entry name" value="Oxidative_stress_globin-like"/>
</dbReference>
<gene>
    <name evidence="3" type="ORF">GCK32_004564</name>
</gene>
<dbReference type="GO" id="GO:0005344">
    <property type="term" value="F:oxygen carrier activity"/>
    <property type="evidence" value="ECO:0007669"/>
    <property type="project" value="UniProtKB-KW"/>
</dbReference>
<dbReference type="InterPro" id="IPR009050">
    <property type="entry name" value="Globin-like_sf"/>
</dbReference>
<dbReference type="PANTHER" id="PTHR47768">
    <property type="entry name" value="GLOBIN RELATED-RELATED"/>
    <property type="match status" value="1"/>
</dbReference>
<protein>
    <submittedName>
        <fullName evidence="3">GLOBIN domain-containing protein</fullName>
    </submittedName>
</protein>
<dbReference type="SUPFAM" id="SSF46458">
    <property type="entry name" value="Globin-like"/>
    <property type="match status" value="1"/>
</dbReference>
<name>A0AAN8F3P9_TRICO</name>
<keyword evidence="1" id="KW-0479">Metal-binding</keyword>
<dbReference type="Gene3D" id="1.10.490.10">
    <property type="entry name" value="Globins"/>
    <property type="match status" value="1"/>
</dbReference>
<dbReference type="InterPro" id="IPR016832">
    <property type="entry name" value="UCP025926_globin-rel"/>
</dbReference>
<evidence type="ECO:0000313" key="3">
    <source>
        <dbReference type="EMBL" id="KAK5972771.1"/>
    </source>
</evidence>
<evidence type="ECO:0000259" key="2">
    <source>
        <dbReference type="Pfam" id="PF00042"/>
    </source>
</evidence>
<proteinExistence type="inferred from homology"/>
<reference evidence="3 4" key="1">
    <citation type="submission" date="2019-10" db="EMBL/GenBank/DDBJ databases">
        <title>Assembly and Annotation for the nematode Trichostrongylus colubriformis.</title>
        <authorList>
            <person name="Martin J."/>
        </authorList>
    </citation>
    <scope>NUCLEOTIDE SEQUENCE [LARGE SCALE GENOMIC DNA]</scope>
    <source>
        <strain evidence="3">G859</strain>
        <tissue evidence="3">Whole worm</tissue>
    </source>
</reference>
<sequence>MLCTWTTRKVMSLFSTIRGRKGAPVIGSTAVGPIASRSKNLVIQEWPRMLENQPNLFSIAWTASASRSNSIKKTFGMGQNENPSENESFMKIWPAVQDFFHKLIIEMQLDDDLVRNACEDMGARHVDYIARGFNSNFWDIFLVCMAEVVDETLCTYFTDEAKRPEMILAWQRVFNTVVHHMRTGYIETRKKRLKNGTKTEC</sequence>
<keyword evidence="1" id="KW-0561">Oxygen transport</keyword>
<organism evidence="3 4">
    <name type="scientific">Trichostrongylus colubriformis</name>
    <name type="common">Black scour worm</name>
    <dbReference type="NCBI Taxonomy" id="6319"/>
    <lineage>
        <taxon>Eukaryota</taxon>
        <taxon>Metazoa</taxon>
        <taxon>Ecdysozoa</taxon>
        <taxon>Nematoda</taxon>
        <taxon>Chromadorea</taxon>
        <taxon>Rhabditida</taxon>
        <taxon>Rhabditina</taxon>
        <taxon>Rhabditomorpha</taxon>
        <taxon>Strongyloidea</taxon>
        <taxon>Trichostrongylidae</taxon>
        <taxon>Trichostrongylus</taxon>
    </lineage>
</organism>
<comment type="similarity">
    <text evidence="1">Belongs to the globin family.</text>
</comment>
<evidence type="ECO:0000313" key="4">
    <source>
        <dbReference type="Proteomes" id="UP001331761"/>
    </source>
</evidence>
<keyword evidence="1" id="KW-0408">Iron</keyword>
<dbReference type="CDD" id="cd01040">
    <property type="entry name" value="Mb-like"/>
    <property type="match status" value="1"/>
</dbReference>
<dbReference type="InterPro" id="IPR012292">
    <property type="entry name" value="Globin/Proto"/>
</dbReference>
<keyword evidence="1" id="KW-0349">Heme</keyword>
<evidence type="ECO:0000256" key="1">
    <source>
        <dbReference type="RuleBase" id="RU000356"/>
    </source>
</evidence>
<dbReference type="InterPro" id="IPR044399">
    <property type="entry name" value="Mb-like_M"/>
</dbReference>